<evidence type="ECO:0000313" key="3">
    <source>
        <dbReference type="Proteomes" id="UP000017861"/>
    </source>
</evidence>
<protein>
    <submittedName>
        <fullName evidence="2">Uncharacterized protein</fullName>
    </submittedName>
</protein>
<evidence type="ECO:0000256" key="1">
    <source>
        <dbReference type="SAM" id="MobiDB-lite"/>
    </source>
</evidence>
<dbReference type="AlphaFoldDB" id="V5B486"/>
<name>V5B486_TRYCR</name>
<comment type="caution">
    <text evidence="2">The sequence shown here is derived from an EMBL/GenBank/DDBJ whole genome shotgun (WGS) entry which is preliminary data.</text>
</comment>
<dbReference type="VEuPathDB" id="TriTrypDB:TCDM_12288"/>
<accession>V5B486</accession>
<organism evidence="2 3">
    <name type="scientific">Trypanosoma cruzi Dm28c</name>
    <dbReference type="NCBI Taxonomy" id="1416333"/>
    <lineage>
        <taxon>Eukaryota</taxon>
        <taxon>Discoba</taxon>
        <taxon>Euglenozoa</taxon>
        <taxon>Kinetoplastea</taxon>
        <taxon>Metakinetoplastina</taxon>
        <taxon>Trypanosomatida</taxon>
        <taxon>Trypanosomatidae</taxon>
        <taxon>Trypanosoma</taxon>
        <taxon>Schizotrypanum</taxon>
    </lineage>
</organism>
<sequence>MMRPPAAGTTRTLHALQNGIHTGNTHTTTEQPPKTRRRREPQPSPPSCTTNGPPIFTRDSFRKLAIAPLHALSAHSGSQHIVQVKKRNLSHSRRIKTKYRDDNSNGARVSHRRIQWRCWRPDKWRVPSEIRVEDMARKIAELCP</sequence>
<gene>
    <name evidence="2" type="ORF">TCDM_12288</name>
</gene>
<proteinExistence type="predicted"/>
<reference evidence="2 3" key="1">
    <citation type="journal article" date="2014" name="Genome Announc.">
        <title>Trypanosoma cruzi Clone Dm28c Draft Genome Sequence.</title>
        <authorList>
            <person name="Grisard E.C."/>
            <person name="Teixeira S.M."/>
            <person name="de Almeida L.G."/>
            <person name="Stoco P.H."/>
            <person name="Gerber A.L."/>
            <person name="Talavera-Lopez C."/>
            <person name="Lima O.C."/>
            <person name="Andersson B."/>
            <person name="de Vasconcelos A.T."/>
        </authorList>
    </citation>
    <scope>NUCLEOTIDE SEQUENCE [LARGE SCALE GENOMIC DNA]</scope>
    <source>
        <strain evidence="2 3">Dm28c</strain>
    </source>
</reference>
<evidence type="ECO:0000313" key="2">
    <source>
        <dbReference type="EMBL" id="ESS59153.1"/>
    </source>
</evidence>
<dbReference type="EMBL" id="AYLP01000532">
    <property type="protein sequence ID" value="ESS59153.1"/>
    <property type="molecule type" value="Genomic_DNA"/>
</dbReference>
<feature type="region of interest" description="Disordered" evidence="1">
    <location>
        <begin position="15"/>
        <end position="56"/>
    </location>
</feature>
<feature type="compositionally biased region" description="Low complexity" evidence="1">
    <location>
        <begin position="18"/>
        <end position="29"/>
    </location>
</feature>
<dbReference type="Proteomes" id="UP000017861">
    <property type="component" value="Unassembled WGS sequence"/>
</dbReference>